<keyword evidence="6" id="KW-0732">Signal</keyword>
<sequence>MKSRDFPSLVIAISLLFAISSAEVFFEERFDDGWENRWVKSEWKKDENMAGEWNYTSGKWNGDPNDKGSSKGAELHSKRQRNAANVIEDKYDNLRNKKG</sequence>
<dbReference type="Proteomes" id="UP000834106">
    <property type="component" value="Chromosome 7"/>
</dbReference>
<dbReference type="AlphaFoldDB" id="A0AAD2DTN3"/>
<evidence type="ECO:0000313" key="8">
    <source>
        <dbReference type="Proteomes" id="UP000834106"/>
    </source>
</evidence>
<keyword evidence="8" id="KW-1185">Reference proteome</keyword>
<feature type="compositionally biased region" description="Basic and acidic residues" evidence="5">
    <location>
        <begin position="64"/>
        <end position="77"/>
    </location>
</feature>
<feature type="chain" id="PRO_5042204428" description="Calreticulin" evidence="6">
    <location>
        <begin position="23"/>
        <end position="99"/>
    </location>
</feature>
<dbReference type="GO" id="GO:0051082">
    <property type="term" value="F:unfolded protein binding"/>
    <property type="evidence" value="ECO:0007669"/>
    <property type="project" value="InterPro"/>
</dbReference>
<keyword evidence="3" id="KW-0256">Endoplasmic reticulum</keyword>
<dbReference type="InterPro" id="IPR001580">
    <property type="entry name" value="Calret/calnex"/>
</dbReference>
<evidence type="ECO:0000256" key="6">
    <source>
        <dbReference type="SAM" id="SignalP"/>
    </source>
</evidence>
<dbReference type="GO" id="GO:0005789">
    <property type="term" value="C:endoplasmic reticulum membrane"/>
    <property type="evidence" value="ECO:0007669"/>
    <property type="project" value="TreeGrafter"/>
</dbReference>
<dbReference type="PANTHER" id="PTHR11073">
    <property type="entry name" value="CALRETICULIN AND CALNEXIN"/>
    <property type="match status" value="1"/>
</dbReference>
<comment type="subcellular location">
    <subcellularLocation>
        <location evidence="1">Endoplasmic reticulum</location>
    </subcellularLocation>
</comment>
<evidence type="ECO:0000313" key="7">
    <source>
        <dbReference type="EMBL" id="CAI9764233.1"/>
    </source>
</evidence>
<dbReference type="InterPro" id="IPR013320">
    <property type="entry name" value="ConA-like_dom_sf"/>
</dbReference>
<dbReference type="Gene3D" id="2.60.120.200">
    <property type="match status" value="1"/>
</dbReference>
<accession>A0AAD2DTN3</accession>
<proteinExistence type="inferred from homology"/>
<evidence type="ECO:0008006" key="9">
    <source>
        <dbReference type="Google" id="ProtNLM"/>
    </source>
</evidence>
<evidence type="ECO:0000256" key="1">
    <source>
        <dbReference type="ARBA" id="ARBA00004240"/>
    </source>
</evidence>
<comment type="function">
    <text evidence="4">Molecular calcium-binding chaperone promoting folding, oligomeric assembly and quality control in the ER via the calreticulin/calnexin cycle. This lectin may interact transiently with almost all of the monoglucosylated glycoproteins that are synthesized in the ER.</text>
</comment>
<feature type="signal peptide" evidence="6">
    <location>
        <begin position="1"/>
        <end position="22"/>
    </location>
</feature>
<dbReference type="GO" id="GO:0006457">
    <property type="term" value="P:protein folding"/>
    <property type="evidence" value="ECO:0007669"/>
    <property type="project" value="InterPro"/>
</dbReference>
<comment type="similarity">
    <text evidence="2">Belongs to the calreticulin family.</text>
</comment>
<gene>
    <name evidence="7" type="ORF">FPE_LOCUS11663</name>
</gene>
<reference evidence="7" key="1">
    <citation type="submission" date="2023-05" db="EMBL/GenBank/DDBJ databases">
        <authorList>
            <person name="Huff M."/>
        </authorList>
    </citation>
    <scope>NUCLEOTIDE SEQUENCE</scope>
</reference>
<protein>
    <recommendedName>
        <fullName evidence="9">Calreticulin</fullName>
    </recommendedName>
</protein>
<organism evidence="7 8">
    <name type="scientific">Fraxinus pennsylvanica</name>
    <dbReference type="NCBI Taxonomy" id="56036"/>
    <lineage>
        <taxon>Eukaryota</taxon>
        <taxon>Viridiplantae</taxon>
        <taxon>Streptophyta</taxon>
        <taxon>Embryophyta</taxon>
        <taxon>Tracheophyta</taxon>
        <taxon>Spermatophyta</taxon>
        <taxon>Magnoliopsida</taxon>
        <taxon>eudicotyledons</taxon>
        <taxon>Gunneridae</taxon>
        <taxon>Pentapetalae</taxon>
        <taxon>asterids</taxon>
        <taxon>lamiids</taxon>
        <taxon>Lamiales</taxon>
        <taxon>Oleaceae</taxon>
        <taxon>Oleeae</taxon>
        <taxon>Fraxinus</taxon>
    </lineage>
</organism>
<dbReference type="GO" id="GO:0036503">
    <property type="term" value="P:ERAD pathway"/>
    <property type="evidence" value="ECO:0007669"/>
    <property type="project" value="TreeGrafter"/>
</dbReference>
<evidence type="ECO:0000256" key="2">
    <source>
        <dbReference type="ARBA" id="ARBA00010983"/>
    </source>
</evidence>
<evidence type="ECO:0000256" key="5">
    <source>
        <dbReference type="SAM" id="MobiDB-lite"/>
    </source>
</evidence>
<feature type="region of interest" description="Disordered" evidence="5">
    <location>
        <begin position="54"/>
        <end position="80"/>
    </location>
</feature>
<name>A0AAD2DTN3_9LAMI</name>
<dbReference type="GO" id="GO:0005509">
    <property type="term" value="F:calcium ion binding"/>
    <property type="evidence" value="ECO:0007669"/>
    <property type="project" value="InterPro"/>
</dbReference>
<dbReference type="EMBL" id="OU503042">
    <property type="protein sequence ID" value="CAI9764233.1"/>
    <property type="molecule type" value="Genomic_DNA"/>
</dbReference>
<evidence type="ECO:0000256" key="3">
    <source>
        <dbReference type="ARBA" id="ARBA00022824"/>
    </source>
</evidence>
<evidence type="ECO:0000256" key="4">
    <source>
        <dbReference type="ARBA" id="ARBA00037091"/>
    </source>
</evidence>
<dbReference type="SUPFAM" id="SSF49899">
    <property type="entry name" value="Concanavalin A-like lectins/glucanases"/>
    <property type="match status" value="1"/>
</dbReference>
<dbReference type="PANTHER" id="PTHR11073:SF2">
    <property type="entry name" value="CALRETICULIN"/>
    <property type="match status" value="1"/>
</dbReference>